<evidence type="ECO:0000256" key="1">
    <source>
        <dbReference type="SAM" id="MobiDB-lite"/>
    </source>
</evidence>
<comment type="caution">
    <text evidence="2">The sequence shown here is derived from an EMBL/GenBank/DDBJ whole genome shotgun (WGS) entry which is preliminary data.</text>
</comment>
<dbReference type="AlphaFoldDB" id="A0AAD7D449"/>
<keyword evidence="3" id="KW-1185">Reference proteome</keyword>
<evidence type="ECO:0000313" key="3">
    <source>
        <dbReference type="Proteomes" id="UP001221757"/>
    </source>
</evidence>
<reference evidence="2" key="1">
    <citation type="submission" date="2023-03" db="EMBL/GenBank/DDBJ databases">
        <title>Massive genome expansion in bonnet fungi (Mycena s.s.) driven by repeated elements and novel gene families across ecological guilds.</title>
        <authorList>
            <consortium name="Lawrence Berkeley National Laboratory"/>
            <person name="Harder C.B."/>
            <person name="Miyauchi S."/>
            <person name="Viragh M."/>
            <person name="Kuo A."/>
            <person name="Thoen E."/>
            <person name="Andreopoulos B."/>
            <person name="Lu D."/>
            <person name="Skrede I."/>
            <person name="Drula E."/>
            <person name="Henrissat B."/>
            <person name="Morin E."/>
            <person name="Kohler A."/>
            <person name="Barry K."/>
            <person name="LaButti K."/>
            <person name="Morin E."/>
            <person name="Salamov A."/>
            <person name="Lipzen A."/>
            <person name="Mereny Z."/>
            <person name="Hegedus B."/>
            <person name="Baldrian P."/>
            <person name="Stursova M."/>
            <person name="Weitz H."/>
            <person name="Taylor A."/>
            <person name="Grigoriev I.V."/>
            <person name="Nagy L.G."/>
            <person name="Martin F."/>
            <person name="Kauserud H."/>
        </authorList>
    </citation>
    <scope>NUCLEOTIDE SEQUENCE</scope>
    <source>
        <strain evidence="2">CBHHK067</strain>
    </source>
</reference>
<accession>A0AAD7D449</accession>
<feature type="region of interest" description="Disordered" evidence="1">
    <location>
        <begin position="1"/>
        <end position="26"/>
    </location>
</feature>
<evidence type="ECO:0000313" key="2">
    <source>
        <dbReference type="EMBL" id="KAJ7678368.1"/>
    </source>
</evidence>
<name>A0AAD7D449_MYCRO</name>
<proteinExistence type="predicted"/>
<gene>
    <name evidence="2" type="ORF">B0H17DRAFT_1078815</name>
</gene>
<protein>
    <submittedName>
        <fullName evidence="2">Uncharacterized protein</fullName>
    </submittedName>
</protein>
<organism evidence="2 3">
    <name type="scientific">Mycena rosella</name>
    <name type="common">Pink bonnet</name>
    <name type="synonym">Agaricus rosellus</name>
    <dbReference type="NCBI Taxonomy" id="1033263"/>
    <lineage>
        <taxon>Eukaryota</taxon>
        <taxon>Fungi</taxon>
        <taxon>Dikarya</taxon>
        <taxon>Basidiomycota</taxon>
        <taxon>Agaricomycotina</taxon>
        <taxon>Agaricomycetes</taxon>
        <taxon>Agaricomycetidae</taxon>
        <taxon>Agaricales</taxon>
        <taxon>Marasmiineae</taxon>
        <taxon>Mycenaceae</taxon>
        <taxon>Mycena</taxon>
    </lineage>
</organism>
<dbReference type="EMBL" id="JARKIE010000135">
    <property type="protein sequence ID" value="KAJ7678368.1"/>
    <property type="molecule type" value="Genomic_DNA"/>
</dbReference>
<dbReference type="Proteomes" id="UP001221757">
    <property type="component" value="Unassembled WGS sequence"/>
</dbReference>
<sequence length="347" mass="36667">MRESERKTRRCGTSSASIVRPRSTPSDVGRCDCCDPNVRPWFIHSLSLIPTVAPLGVAVGARTACRVPLSTDQRSRDRARSSAGLVPRSPFFYTSARLSIFFSCFFGHAGAGVGLSRPCGCGHYCKRACLSWGWPCRTRGARSCPLGARRRRLWSGSRPRPSLQSGFVGFNVVLGPMSLGTGVVRSSLRRNVSCGARVARSALLARARDSRRARCVAEGELVPPFASSSMPSSARRLRVLRGGGGRGGGLPVCTAGSGGRVRRGCAGVCGCLDGRGGVRGADRVRGVRVGESVCVRDTSFLFYLGSGASPGRTRPRLRPAHPAVVARERVASVGARLGADVARAVGA</sequence>